<dbReference type="Proteomes" id="UP000626180">
    <property type="component" value="Unassembled WGS sequence"/>
</dbReference>
<evidence type="ECO:0000313" key="2">
    <source>
        <dbReference type="EMBL" id="MBF8642061.1"/>
    </source>
</evidence>
<dbReference type="SMART" id="SM00347">
    <property type="entry name" value="HTH_MARR"/>
    <property type="match status" value="1"/>
</dbReference>
<gene>
    <name evidence="3" type="primary">badR</name>
    <name evidence="2" type="ORF">IRZ65_15350</name>
    <name evidence="3" type="ORF">NCTC11842_04822</name>
</gene>
<dbReference type="GO" id="GO:0006950">
    <property type="term" value="P:response to stress"/>
    <property type="evidence" value="ECO:0007669"/>
    <property type="project" value="TreeGrafter"/>
</dbReference>
<dbReference type="GO" id="GO:0003700">
    <property type="term" value="F:DNA-binding transcription factor activity"/>
    <property type="evidence" value="ECO:0007669"/>
    <property type="project" value="InterPro"/>
</dbReference>
<dbReference type="PANTHER" id="PTHR33164:SF43">
    <property type="entry name" value="HTH-TYPE TRANSCRIPTIONAL REPRESSOR YETL"/>
    <property type="match status" value="1"/>
</dbReference>
<reference evidence="3 4" key="1">
    <citation type="submission" date="2018-06" db="EMBL/GenBank/DDBJ databases">
        <authorList>
            <consortium name="Pathogen Informatics"/>
            <person name="Doyle S."/>
        </authorList>
    </citation>
    <scope>NUCLEOTIDE SEQUENCE [LARGE SCALE GENOMIC DNA]</scope>
    <source>
        <strain evidence="3 4">NCTC11842</strain>
    </source>
</reference>
<dbReference type="InterPro" id="IPR036388">
    <property type="entry name" value="WH-like_DNA-bd_sf"/>
</dbReference>
<keyword evidence="5" id="KW-1185">Reference proteome</keyword>
<dbReference type="PROSITE" id="PS50995">
    <property type="entry name" value="HTH_MARR_2"/>
    <property type="match status" value="1"/>
</dbReference>
<dbReference type="Pfam" id="PF01047">
    <property type="entry name" value="MarR"/>
    <property type="match status" value="1"/>
</dbReference>
<feature type="domain" description="HTH marR-type" evidence="1">
    <location>
        <begin position="1"/>
        <end position="136"/>
    </location>
</feature>
<name>A0A2X2D184_PSELU</name>
<evidence type="ECO:0000313" key="4">
    <source>
        <dbReference type="Proteomes" id="UP000250443"/>
    </source>
</evidence>
<dbReference type="InterPro" id="IPR036390">
    <property type="entry name" value="WH_DNA-bd_sf"/>
</dbReference>
<protein>
    <submittedName>
        <fullName evidence="3">MarR family transcriptional regulator</fullName>
    </submittedName>
</protein>
<evidence type="ECO:0000313" key="3">
    <source>
        <dbReference type="EMBL" id="SPZ13074.1"/>
    </source>
</evidence>
<evidence type="ECO:0000313" key="5">
    <source>
        <dbReference type="Proteomes" id="UP000626180"/>
    </source>
</evidence>
<proteinExistence type="predicted"/>
<dbReference type="EMBL" id="UAUF01000014">
    <property type="protein sequence ID" value="SPZ13074.1"/>
    <property type="molecule type" value="Genomic_DNA"/>
</dbReference>
<sequence>MSTIFEIAEALHDIKRSMRQHLDSALQASGLSFARYKVMSLLDKLGPCRPGVLAEHLKHAPRTLTDAIDALERDGLVRREPHPDDRRAVLVHLTDAGRHALTLAQAPRRQALEAVFAPLEADEQAQLLRLLGKVRDANPKGS</sequence>
<dbReference type="InterPro" id="IPR000835">
    <property type="entry name" value="HTH_MarR-typ"/>
</dbReference>
<dbReference type="PRINTS" id="PR00598">
    <property type="entry name" value="HTHMARR"/>
</dbReference>
<accession>A0A2X2D184</accession>
<dbReference type="EMBL" id="JADMCD010000008">
    <property type="protein sequence ID" value="MBF8642061.1"/>
    <property type="molecule type" value="Genomic_DNA"/>
</dbReference>
<organism evidence="3 4">
    <name type="scientific">Pseudomonas luteola</name>
    <dbReference type="NCBI Taxonomy" id="47886"/>
    <lineage>
        <taxon>Bacteria</taxon>
        <taxon>Pseudomonadati</taxon>
        <taxon>Pseudomonadota</taxon>
        <taxon>Gammaproteobacteria</taxon>
        <taxon>Pseudomonadales</taxon>
        <taxon>Pseudomonadaceae</taxon>
        <taxon>Pseudomonas</taxon>
    </lineage>
</organism>
<dbReference type="Gene3D" id="1.10.10.10">
    <property type="entry name" value="Winged helix-like DNA-binding domain superfamily/Winged helix DNA-binding domain"/>
    <property type="match status" value="1"/>
</dbReference>
<dbReference type="RefSeq" id="WP_010796557.1">
    <property type="nucleotide sequence ID" value="NZ_FQYS01000007.1"/>
</dbReference>
<dbReference type="PANTHER" id="PTHR33164">
    <property type="entry name" value="TRANSCRIPTIONAL REGULATOR, MARR FAMILY"/>
    <property type="match status" value="1"/>
</dbReference>
<dbReference type="InterPro" id="IPR039422">
    <property type="entry name" value="MarR/SlyA-like"/>
</dbReference>
<dbReference type="SUPFAM" id="SSF46785">
    <property type="entry name" value="Winged helix' DNA-binding domain"/>
    <property type="match status" value="1"/>
</dbReference>
<dbReference type="Proteomes" id="UP000250443">
    <property type="component" value="Unassembled WGS sequence"/>
</dbReference>
<dbReference type="AlphaFoldDB" id="A0A2X2D184"/>
<reference evidence="2 5" key="2">
    <citation type="submission" date="2020-10" db="EMBL/GenBank/DDBJ databases">
        <title>Genome sequences of Pseudomonas isolates.</title>
        <authorList>
            <person name="Wessels L."/>
            <person name="Reich F."/>
            <person name="Hammerl J."/>
        </authorList>
    </citation>
    <scope>NUCLEOTIDE SEQUENCE [LARGE SCALE GENOMIC DNA]</scope>
    <source>
        <strain evidence="2 5">20-MO00624-0</strain>
    </source>
</reference>
<evidence type="ECO:0000259" key="1">
    <source>
        <dbReference type="PROSITE" id="PS50995"/>
    </source>
</evidence>